<gene>
    <name evidence="2" type="ORF">KUH32_15010</name>
</gene>
<dbReference type="Pfam" id="PF04304">
    <property type="entry name" value="DUF454"/>
    <property type="match status" value="1"/>
</dbReference>
<keyword evidence="1" id="KW-1133">Transmembrane helix</keyword>
<evidence type="ECO:0000313" key="3">
    <source>
        <dbReference type="Proteomes" id="UP001166293"/>
    </source>
</evidence>
<keyword evidence="3" id="KW-1185">Reference proteome</keyword>
<dbReference type="PIRSF" id="PIRSF016789">
    <property type="entry name" value="DUF454"/>
    <property type="match status" value="1"/>
</dbReference>
<keyword evidence="1" id="KW-0812">Transmembrane</keyword>
<comment type="caution">
    <text evidence="2">The sequence shown here is derived from an EMBL/GenBank/DDBJ whole genome shotgun (WGS) entry which is preliminary data.</text>
</comment>
<keyword evidence="1" id="KW-0472">Membrane</keyword>
<dbReference type="PANTHER" id="PTHR35813:SF1">
    <property type="entry name" value="INNER MEMBRANE PROTEIN YBAN"/>
    <property type="match status" value="1"/>
</dbReference>
<dbReference type="InterPro" id="IPR007401">
    <property type="entry name" value="DUF454"/>
</dbReference>
<feature type="transmembrane region" description="Helical" evidence="1">
    <location>
        <begin position="6"/>
        <end position="39"/>
    </location>
</feature>
<sequence length="120" mass="12862">MLARPVWVALGALSLALGLLGVMLPVLPTTPLVLLAAFCFGKGSPRLRLWLDTHPAFGEPIRQWEESGAIAPAHKRLAVTMMGATWLVSLAVALPWPVLAIQAVCLSGAGWYVWTRPDAP</sequence>
<evidence type="ECO:0000313" key="2">
    <source>
        <dbReference type="EMBL" id="MBV2361073.1"/>
    </source>
</evidence>
<protein>
    <submittedName>
        <fullName evidence="2">YbaN family protein</fullName>
    </submittedName>
</protein>
<accession>A0ABS6NAM9</accession>
<reference evidence="2" key="1">
    <citation type="submission" date="2021-06" db="EMBL/GenBank/DDBJ databases">
        <title>Thalassococcus sp. CAU 1522 isolated from sea sand, Republic of Korea.</title>
        <authorList>
            <person name="Kim W."/>
        </authorList>
    </citation>
    <scope>NUCLEOTIDE SEQUENCE</scope>
    <source>
        <strain evidence="2">CAU 1522</strain>
    </source>
</reference>
<proteinExistence type="predicted"/>
<evidence type="ECO:0000256" key="1">
    <source>
        <dbReference type="SAM" id="Phobius"/>
    </source>
</evidence>
<dbReference type="EMBL" id="JAHRWL010000002">
    <property type="protein sequence ID" value="MBV2361073.1"/>
    <property type="molecule type" value="Genomic_DNA"/>
</dbReference>
<dbReference type="PANTHER" id="PTHR35813">
    <property type="entry name" value="INNER MEMBRANE PROTEIN YBAN"/>
    <property type="match status" value="1"/>
</dbReference>
<name>A0ABS6NAM9_9RHOB</name>
<feature type="transmembrane region" description="Helical" evidence="1">
    <location>
        <begin position="84"/>
        <end position="114"/>
    </location>
</feature>
<dbReference type="Proteomes" id="UP001166293">
    <property type="component" value="Unassembled WGS sequence"/>
</dbReference>
<organism evidence="2 3">
    <name type="scientific">Thalassococcus arenae</name>
    <dbReference type="NCBI Taxonomy" id="2851652"/>
    <lineage>
        <taxon>Bacteria</taxon>
        <taxon>Pseudomonadati</taxon>
        <taxon>Pseudomonadota</taxon>
        <taxon>Alphaproteobacteria</taxon>
        <taxon>Rhodobacterales</taxon>
        <taxon>Roseobacteraceae</taxon>
        <taxon>Thalassococcus</taxon>
    </lineage>
</organism>